<dbReference type="Pfam" id="PF10318">
    <property type="entry name" value="7TM_GPCR_Srh"/>
    <property type="match status" value="1"/>
</dbReference>
<feature type="transmembrane region" description="Helical" evidence="1">
    <location>
        <begin position="62"/>
        <end position="90"/>
    </location>
</feature>
<proteinExistence type="predicted"/>
<keyword evidence="1" id="KW-1133">Transmembrane helix</keyword>
<name>A0AAE9F3J5_CAEBR</name>
<dbReference type="EMBL" id="CP092624">
    <property type="protein sequence ID" value="UMM37486.1"/>
    <property type="molecule type" value="Genomic_DNA"/>
</dbReference>
<keyword evidence="1" id="KW-0812">Transmembrane</keyword>
<evidence type="ECO:0000313" key="2">
    <source>
        <dbReference type="EMBL" id="UMM37486.1"/>
    </source>
</evidence>
<feature type="transmembrane region" description="Helical" evidence="1">
    <location>
        <begin position="144"/>
        <end position="166"/>
    </location>
</feature>
<accession>A0AAE9F3J5</accession>
<dbReference type="PANTHER" id="PTHR46178">
    <property type="entry name" value="SEVEN TM RECEPTOR"/>
    <property type="match status" value="1"/>
</dbReference>
<dbReference type="Pfam" id="PF10326">
    <property type="entry name" value="7TM_GPCR_Str"/>
    <property type="match status" value="1"/>
</dbReference>
<dbReference type="Proteomes" id="UP000829354">
    <property type="component" value="Chromosome V"/>
</dbReference>
<dbReference type="PANTHER" id="PTHR46178:SF9">
    <property type="entry name" value="SEVEN TM RECEPTOR"/>
    <property type="match status" value="1"/>
</dbReference>
<feature type="transmembrane region" description="Helical" evidence="1">
    <location>
        <begin position="213"/>
        <end position="232"/>
    </location>
</feature>
<sequence length="313" mass="35106">MAQTLSEYHATNYSRCVLDYHFLATWQEEAKLEVLKLDPCPTSEYFFADVLLITSDATTIHFFTWVLIPLLLFHSLSHVLFHATCTVYYIFIAPSKSTSAHTRQIQRQFFIGLIFQTGIPVVLLVAPISYSIMAFLLDNLDQEWMNLAVIISGLHGLGESLVVILVHSSYRNAVWRMIPKAEVLKNYGVPPTSFPRIVIVPYEPDGSLRVKNWIVLAYSVSLICFHYSVILYCGLKNAFEYEGSVGKVFDSSKKPPAANVQSIGCSKSRTHYFLGYTSGACIAESTYSAKFWNEDQLANWMVIPSSGPVSSVG</sequence>
<reference evidence="2 3" key="1">
    <citation type="submission" date="2022-04" db="EMBL/GenBank/DDBJ databases">
        <title>Chromosome-level reference genomes for two strains of Caenorhabditis briggsae: an improved platform for comparative genomics.</title>
        <authorList>
            <person name="Stevens L."/>
            <person name="Andersen E."/>
        </authorList>
    </citation>
    <scope>NUCLEOTIDE SEQUENCE [LARGE SCALE GENOMIC DNA]</scope>
    <source>
        <strain evidence="2">VX34</strain>
        <tissue evidence="2">Whole-organism</tissue>
    </source>
</reference>
<organism evidence="2 3">
    <name type="scientific">Caenorhabditis briggsae</name>
    <dbReference type="NCBI Taxonomy" id="6238"/>
    <lineage>
        <taxon>Eukaryota</taxon>
        <taxon>Metazoa</taxon>
        <taxon>Ecdysozoa</taxon>
        <taxon>Nematoda</taxon>
        <taxon>Chromadorea</taxon>
        <taxon>Rhabditida</taxon>
        <taxon>Rhabditina</taxon>
        <taxon>Rhabditomorpha</taxon>
        <taxon>Rhabditoidea</taxon>
        <taxon>Rhabditidae</taxon>
        <taxon>Peloderinae</taxon>
        <taxon>Caenorhabditis</taxon>
    </lineage>
</organism>
<evidence type="ECO:0000256" key="1">
    <source>
        <dbReference type="SAM" id="Phobius"/>
    </source>
</evidence>
<gene>
    <name evidence="2" type="ORF">L5515_009233</name>
</gene>
<feature type="transmembrane region" description="Helical" evidence="1">
    <location>
        <begin position="110"/>
        <end position="132"/>
    </location>
</feature>
<evidence type="ECO:0000313" key="3">
    <source>
        <dbReference type="Proteomes" id="UP000829354"/>
    </source>
</evidence>
<protein>
    <submittedName>
        <fullName evidence="2">Uncharacterized protein</fullName>
    </submittedName>
</protein>
<dbReference type="InterPro" id="IPR019428">
    <property type="entry name" value="7TM_GPCR_serpentine_rcpt_Str"/>
</dbReference>
<keyword evidence="1" id="KW-0472">Membrane</keyword>
<dbReference type="AlphaFoldDB" id="A0AAE9F3J5"/>
<dbReference type="InterPro" id="IPR019422">
    <property type="entry name" value="7TM_GPCR_serpentine_rcpt_Srh"/>
</dbReference>
<keyword evidence="3" id="KW-1185">Reference proteome</keyword>